<comment type="catalytic activity">
    <reaction evidence="5 6">
        <text>NAD(+) + ATP = ADP + NADP(+) + H(+)</text>
        <dbReference type="Rhea" id="RHEA:18629"/>
        <dbReference type="ChEBI" id="CHEBI:15378"/>
        <dbReference type="ChEBI" id="CHEBI:30616"/>
        <dbReference type="ChEBI" id="CHEBI:57540"/>
        <dbReference type="ChEBI" id="CHEBI:58349"/>
        <dbReference type="ChEBI" id="CHEBI:456216"/>
        <dbReference type="EC" id="2.7.1.23"/>
    </reaction>
</comment>
<dbReference type="AlphaFoldDB" id="A0A2K9NNG4"/>
<dbReference type="HAMAP" id="MF_00361">
    <property type="entry name" value="NAD_kinase"/>
    <property type="match status" value="1"/>
</dbReference>
<dbReference type="SUPFAM" id="SSF111331">
    <property type="entry name" value="NAD kinase/diacylglycerol kinase-like"/>
    <property type="match status" value="1"/>
</dbReference>
<comment type="cofactor">
    <cofactor evidence="6">
        <name>a divalent metal cation</name>
        <dbReference type="ChEBI" id="CHEBI:60240"/>
    </cofactor>
</comment>
<evidence type="ECO:0000256" key="6">
    <source>
        <dbReference type="HAMAP-Rule" id="MF_00361"/>
    </source>
</evidence>
<feature type="binding site" evidence="6">
    <location>
        <begin position="166"/>
        <end position="167"/>
    </location>
    <ligand>
        <name>NAD(+)</name>
        <dbReference type="ChEBI" id="CHEBI:57540"/>
    </ligand>
</feature>
<comment type="similarity">
    <text evidence="6">Belongs to the NAD kinase family.</text>
</comment>
<dbReference type="Gene3D" id="3.40.50.10330">
    <property type="entry name" value="Probable inorganic polyphosphate/atp-NAD kinase, domain 1"/>
    <property type="match status" value="1"/>
</dbReference>
<comment type="subcellular location">
    <subcellularLocation>
        <location evidence="6">Cytoplasm</location>
    </subcellularLocation>
</comment>
<evidence type="ECO:0000256" key="1">
    <source>
        <dbReference type="ARBA" id="ARBA00022679"/>
    </source>
</evidence>
<dbReference type="GO" id="GO:0003951">
    <property type="term" value="F:NAD+ kinase activity"/>
    <property type="evidence" value="ECO:0007669"/>
    <property type="project" value="UniProtKB-UniRule"/>
</dbReference>
<dbReference type="PANTHER" id="PTHR20275">
    <property type="entry name" value="NAD KINASE"/>
    <property type="match status" value="1"/>
</dbReference>
<dbReference type="Pfam" id="PF01513">
    <property type="entry name" value="NAD_kinase"/>
    <property type="match status" value="1"/>
</dbReference>
<keyword evidence="6" id="KW-0963">Cytoplasm</keyword>
<dbReference type="PANTHER" id="PTHR20275:SF0">
    <property type="entry name" value="NAD KINASE"/>
    <property type="match status" value="1"/>
</dbReference>
<dbReference type="InterPro" id="IPR016064">
    <property type="entry name" value="NAD/diacylglycerol_kinase_sf"/>
</dbReference>
<evidence type="ECO:0000256" key="2">
    <source>
        <dbReference type="ARBA" id="ARBA00022777"/>
    </source>
</evidence>
<feature type="active site" description="Proton acceptor" evidence="6">
    <location>
        <position position="92"/>
    </location>
</feature>
<feature type="binding site" evidence="6">
    <location>
        <position position="266"/>
    </location>
    <ligand>
        <name>NAD(+)</name>
        <dbReference type="ChEBI" id="CHEBI:57540"/>
    </ligand>
</feature>
<keyword evidence="8" id="KW-1185">Reference proteome</keyword>
<dbReference type="Proteomes" id="UP000235584">
    <property type="component" value="Chromosome"/>
</dbReference>
<dbReference type="KEGG" id="bsto:C0V70_00485"/>
<protein>
    <recommendedName>
        <fullName evidence="6">NAD kinase</fullName>
        <ecNumber evidence="6">2.7.1.23</ecNumber>
    </recommendedName>
    <alternativeName>
        <fullName evidence="6">ATP-dependent NAD kinase</fullName>
    </alternativeName>
</protein>
<accession>A0A2K9NNG4</accession>
<evidence type="ECO:0000256" key="5">
    <source>
        <dbReference type="ARBA" id="ARBA00047925"/>
    </source>
</evidence>
<dbReference type="GO" id="GO:0019674">
    <property type="term" value="P:NAD+ metabolic process"/>
    <property type="evidence" value="ECO:0007669"/>
    <property type="project" value="InterPro"/>
</dbReference>
<dbReference type="EC" id="2.7.1.23" evidence="6"/>
<dbReference type="InterPro" id="IPR017438">
    <property type="entry name" value="ATP-NAD_kinase_N"/>
</dbReference>
<dbReference type="GO" id="GO:0046872">
    <property type="term" value="F:metal ion binding"/>
    <property type="evidence" value="ECO:0007669"/>
    <property type="project" value="UniProtKB-UniRule"/>
</dbReference>
<dbReference type="GO" id="GO:0005524">
    <property type="term" value="F:ATP binding"/>
    <property type="evidence" value="ECO:0007669"/>
    <property type="project" value="UniProtKB-KW"/>
</dbReference>
<dbReference type="Pfam" id="PF20143">
    <property type="entry name" value="NAD_kinase_C"/>
    <property type="match status" value="1"/>
</dbReference>
<sequence length="313" mass="35130">MRPSIFSCLREALVAQVKNITIVLKPKVTSEFESILPNLASWLHRRKKTVFFLSKEKERLTKLFKGDLKNINFVEEKNLHDNTDLIITMGGDGTLIGVSRNVKKSSPPIFGVNMGHLGFITEFSKVEFFDQLEETLRGNYKLTTLSLYQVEVFKKGKVIFKGNFLNDLVINNNQISRMLTLSVESEGEHIYNLSGDGLIISSPIGSTAYSLAAGGPIINPKVNAITMTPICAHSLTHRPLVIPDNTSVTIKAAKPDEMIKLTLDGQQAFVISSQETVRVTKKKSLNVRLIKNTDRTYFRTLKEKFTHGMRDTK</sequence>
<feature type="binding site" evidence="6">
    <location>
        <position position="204"/>
    </location>
    <ligand>
        <name>NAD(+)</name>
        <dbReference type="ChEBI" id="CHEBI:57540"/>
    </ligand>
</feature>
<name>A0A2K9NNG4_BACTC</name>
<keyword evidence="3 6" id="KW-0521">NADP</keyword>
<dbReference type="Gene3D" id="2.60.200.30">
    <property type="entry name" value="Probable inorganic polyphosphate/atp-NAD kinase, domain 2"/>
    <property type="match status" value="1"/>
</dbReference>
<dbReference type="GO" id="GO:0006741">
    <property type="term" value="P:NADP+ biosynthetic process"/>
    <property type="evidence" value="ECO:0007669"/>
    <property type="project" value="UniProtKB-UniRule"/>
</dbReference>
<proteinExistence type="inferred from homology"/>
<feature type="binding site" evidence="6">
    <location>
        <begin position="92"/>
        <end position="93"/>
    </location>
    <ligand>
        <name>NAD(+)</name>
        <dbReference type="ChEBI" id="CHEBI:57540"/>
    </ligand>
</feature>
<comment type="caution">
    <text evidence="6">Lacks conserved residue(s) required for the propagation of feature annotation.</text>
</comment>
<dbReference type="EMBL" id="CP025704">
    <property type="protein sequence ID" value="AUN96605.1"/>
    <property type="molecule type" value="Genomic_DNA"/>
</dbReference>
<keyword evidence="6" id="KW-0067">ATP-binding</keyword>
<keyword evidence="1 6" id="KW-0808">Transferase</keyword>
<keyword evidence="4 6" id="KW-0520">NAD</keyword>
<reference evidence="7 8" key="1">
    <citation type="submission" date="2018-01" db="EMBL/GenBank/DDBJ databases">
        <title>Complete genome sequence of Bacteriovorax stolpii DSM12778.</title>
        <authorList>
            <person name="Tang B."/>
            <person name="Chang J."/>
        </authorList>
    </citation>
    <scope>NUCLEOTIDE SEQUENCE [LARGE SCALE GENOMIC DNA]</scope>
    <source>
        <strain evidence="7 8">DSM 12778</strain>
    </source>
</reference>
<evidence type="ECO:0000256" key="4">
    <source>
        <dbReference type="ARBA" id="ARBA00023027"/>
    </source>
</evidence>
<keyword evidence="2 6" id="KW-0418">Kinase</keyword>
<gene>
    <name evidence="6" type="primary">nadK</name>
    <name evidence="7" type="ORF">C0V70_00485</name>
</gene>
<feature type="binding site" evidence="6">
    <location>
        <position position="177"/>
    </location>
    <ligand>
        <name>NAD(+)</name>
        <dbReference type="ChEBI" id="CHEBI:57540"/>
    </ligand>
</feature>
<dbReference type="GO" id="GO:0051287">
    <property type="term" value="F:NAD binding"/>
    <property type="evidence" value="ECO:0007669"/>
    <property type="project" value="UniProtKB-ARBA"/>
</dbReference>
<comment type="function">
    <text evidence="6">Involved in the regulation of the intracellular balance of NAD and NADP, and is a key enzyme in the biosynthesis of NADP. Catalyzes specifically the phosphorylation on 2'-hydroxyl of the adenosine moiety of NAD to yield NADP.</text>
</comment>
<dbReference type="GO" id="GO:0005737">
    <property type="term" value="C:cytoplasm"/>
    <property type="evidence" value="ECO:0007669"/>
    <property type="project" value="UniProtKB-SubCell"/>
</dbReference>
<dbReference type="InterPro" id="IPR002504">
    <property type="entry name" value="NADK"/>
</dbReference>
<evidence type="ECO:0000256" key="3">
    <source>
        <dbReference type="ARBA" id="ARBA00022857"/>
    </source>
</evidence>
<dbReference type="InterPro" id="IPR017437">
    <property type="entry name" value="ATP-NAD_kinase_PpnK-typ_C"/>
</dbReference>
<evidence type="ECO:0000313" key="8">
    <source>
        <dbReference type="Proteomes" id="UP000235584"/>
    </source>
</evidence>
<keyword evidence="6" id="KW-0547">Nucleotide-binding</keyword>
<feature type="binding site" evidence="6">
    <location>
        <position position="196"/>
    </location>
    <ligand>
        <name>NAD(+)</name>
        <dbReference type="ChEBI" id="CHEBI:57540"/>
    </ligand>
</feature>
<organism evidence="7 8">
    <name type="scientific">Bacteriovorax stolpii</name>
    <name type="common">Bdellovibrio stolpii</name>
    <dbReference type="NCBI Taxonomy" id="960"/>
    <lineage>
        <taxon>Bacteria</taxon>
        <taxon>Pseudomonadati</taxon>
        <taxon>Bdellovibrionota</taxon>
        <taxon>Bacteriovoracia</taxon>
        <taxon>Bacteriovoracales</taxon>
        <taxon>Bacteriovoracaceae</taxon>
        <taxon>Bacteriovorax</taxon>
    </lineage>
</organism>
<evidence type="ECO:0000313" key="7">
    <source>
        <dbReference type="EMBL" id="AUN96605.1"/>
    </source>
</evidence>